<accession>A0A976N1Q8</accession>
<sequence length="54" mass="6346">MKKLQNQIIKNWKIKIDFVCCALPLLFIRAQLTGFNINQCFDLINDIVNGENYE</sequence>
<reference evidence="1" key="1">
    <citation type="submission" date="2022-02" db="EMBL/GenBank/DDBJ databases">
        <title>Towards deciphering the DNA virus diversity associated with rodent species in the families Cricetidae and Heteromyidae.</title>
        <authorList>
            <person name="Lund M."/>
            <person name="Larsen B.B."/>
            <person name="Gryseels S."/>
            <person name="Kraberger S."/>
            <person name="Rowsey D.M."/>
            <person name="Steger L."/>
            <person name="Yule K.M."/>
            <person name="Upham N.S."/>
            <person name="Worobey M."/>
            <person name="Van Doorslaer K."/>
            <person name="Varsani A."/>
        </authorList>
    </citation>
    <scope>NUCLEOTIDE SEQUENCE</scope>
    <source>
        <strain evidence="1">NeonRodF8_40</strain>
    </source>
</reference>
<evidence type="ECO:0000313" key="1">
    <source>
        <dbReference type="EMBL" id="UPW41614.1"/>
    </source>
</evidence>
<organism evidence="1">
    <name type="scientific">Peromfec virus RodF8_40</name>
    <dbReference type="NCBI Taxonomy" id="2929374"/>
    <lineage>
        <taxon>Viruses</taxon>
        <taxon>Monodnaviria</taxon>
        <taxon>Sangervirae</taxon>
        <taxon>Phixviricota</taxon>
        <taxon>Malgrandaviricetes</taxon>
        <taxon>Petitvirales</taxon>
        <taxon>Microviridae</taxon>
    </lineage>
</organism>
<proteinExistence type="predicted"/>
<name>A0A976N1Q8_9VIRU</name>
<dbReference type="EMBL" id="OM869637">
    <property type="protein sequence ID" value="UPW41614.1"/>
    <property type="molecule type" value="Genomic_DNA"/>
</dbReference>
<protein>
    <submittedName>
        <fullName evidence="1">Uncharacterized protein</fullName>
    </submittedName>
</protein>